<evidence type="ECO:0000313" key="2">
    <source>
        <dbReference type="EMBL" id="RHC13212.1"/>
    </source>
</evidence>
<sequence length="103" mass="12344">MERNKRMNKDKQILILTQRIELLEKQNEDLRAENQEMKLQVEESKRFANMPNNVLNRTIKNVRQEEAKFKALIAETQEIKKELENNLEALKKTHTLYQSIFSD</sequence>
<accession>A0A413YVU2</accession>
<dbReference type="AlphaFoldDB" id="A0A413YVU2"/>
<gene>
    <name evidence="2" type="ORF">DW858_07730</name>
</gene>
<evidence type="ECO:0000256" key="1">
    <source>
        <dbReference type="SAM" id="Coils"/>
    </source>
</evidence>
<dbReference type="EMBL" id="QSHM01000007">
    <property type="protein sequence ID" value="RHC13212.1"/>
    <property type="molecule type" value="Genomic_DNA"/>
</dbReference>
<keyword evidence="1" id="KW-0175">Coiled coil</keyword>
<reference evidence="2 3" key="1">
    <citation type="submission" date="2018-08" db="EMBL/GenBank/DDBJ databases">
        <title>A genome reference for cultivated species of the human gut microbiota.</title>
        <authorList>
            <person name="Zou Y."/>
            <person name="Xue W."/>
            <person name="Luo G."/>
        </authorList>
    </citation>
    <scope>NUCLEOTIDE SEQUENCE [LARGE SCALE GENOMIC DNA]</scope>
    <source>
        <strain evidence="2 3">AM37-3BH</strain>
    </source>
</reference>
<name>A0A413YVU2_9FIRM</name>
<dbReference type="Proteomes" id="UP000285844">
    <property type="component" value="Unassembled WGS sequence"/>
</dbReference>
<feature type="coiled-coil region" evidence="1">
    <location>
        <begin position="13"/>
        <end position="100"/>
    </location>
</feature>
<comment type="caution">
    <text evidence="2">The sequence shown here is derived from an EMBL/GenBank/DDBJ whole genome shotgun (WGS) entry which is preliminary data.</text>
</comment>
<evidence type="ECO:0000313" key="3">
    <source>
        <dbReference type="Proteomes" id="UP000285844"/>
    </source>
</evidence>
<proteinExistence type="predicted"/>
<protein>
    <submittedName>
        <fullName evidence="2">Uncharacterized protein</fullName>
    </submittedName>
</protein>
<organism evidence="2 3">
    <name type="scientific">Lachnospira eligens</name>
    <dbReference type="NCBI Taxonomy" id="39485"/>
    <lineage>
        <taxon>Bacteria</taxon>
        <taxon>Bacillati</taxon>
        <taxon>Bacillota</taxon>
        <taxon>Clostridia</taxon>
        <taxon>Lachnospirales</taxon>
        <taxon>Lachnospiraceae</taxon>
        <taxon>Lachnospira</taxon>
    </lineage>
</organism>